<dbReference type="InterPro" id="IPR000626">
    <property type="entry name" value="Ubiquitin-like_dom"/>
</dbReference>
<keyword evidence="1" id="KW-0143">Chaperone</keyword>
<keyword evidence="3" id="KW-0472">Membrane</keyword>
<dbReference type="InterPro" id="IPR036533">
    <property type="entry name" value="BAG_dom_sf"/>
</dbReference>
<dbReference type="OrthoDB" id="417450at2759"/>
<evidence type="ECO:0000259" key="5">
    <source>
        <dbReference type="PROSITE" id="PS51035"/>
    </source>
</evidence>
<keyword evidence="7" id="KW-1185">Reference proteome</keyword>
<organism evidence="6 7">
    <name type="scientific">Penicilliopsis zonata CBS 506.65</name>
    <dbReference type="NCBI Taxonomy" id="1073090"/>
    <lineage>
        <taxon>Eukaryota</taxon>
        <taxon>Fungi</taxon>
        <taxon>Dikarya</taxon>
        <taxon>Ascomycota</taxon>
        <taxon>Pezizomycotina</taxon>
        <taxon>Eurotiomycetes</taxon>
        <taxon>Eurotiomycetidae</taxon>
        <taxon>Eurotiales</taxon>
        <taxon>Aspergillaceae</taxon>
        <taxon>Penicilliopsis</taxon>
    </lineage>
</organism>
<feature type="compositionally biased region" description="Basic and acidic residues" evidence="2">
    <location>
        <begin position="224"/>
        <end position="240"/>
    </location>
</feature>
<evidence type="ECO:0008006" key="8">
    <source>
        <dbReference type="Google" id="ProtNLM"/>
    </source>
</evidence>
<dbReference type="EMBL" id="KV878340">
    <property type="protein sequence ID" value="OJJ47594.1"/>
    <property type="molecule type" value="Genomic_DNA"/>
</dbReference>
<dbReference type="GO" id="GO:0016020">
    <property type="term" value="C:membrane"/>
    <property type="evidence" value="ECO:0007669"/>
    <property type="project" value="TreeGrafter"/>
</dbReference>
<feature type="domain" description="Ubiquitin-like" evidence="4">
    <location>
        <begin position="159"/>
        <end position="211"/>
    </location>
</feature>
<dbReference type="PROSITE" id="PS51035">
    <property type="entry name" value="BAG"/>
    <property type="match status" value="1"/>
</dbReference>
<dbReference type="SUPFAM" id="SSF63491">
    <property type="entry name" value="BAG domain"/>
    <property type="match status" value="1"/>
</dbReference>
<dbReference type="Gene3D" id="1.20.58.120">
    <property type="entry name" value="BAG domain"/>
    <property type="match status" value="1"/>
</dbReference>
<evidence type="ECO:0000313" key="6">
    <source>
        <dbReference type="EMBL" id="OJJ47594.1"/>
    </source>
</evidence>
<evidence type="ECO:0000256" key="3">
    <source>
        <dbReference type="SAM" id="Phobius"/>
    </source>
</evidence>
<reference evidence="7" key="1">
    <citation type="journal article" date="2017" name="Genome Biol.">
        <title>Comparative genomics reveals high biological diversity and specific adaptations in the industrially and medically important fungal genus Aspergillus.</title>
        <authorList>
            <person name="de Vries R.P."/>
            <person name="Riley R."/>
            <person name="Wiebenga A."/>
            <person name="Aguilar-Osorio G."/>
            <person name="Amillis S."/>
            <person name="Uchima C.A."/>
            <person name="Anderluh G."/>
            <person name="Asadollahi M."/>
            <person name="Askin M."/>
            <person name="Barry K."/>
            <person name="Battaglia E."/>
            <person name="Bayram O."/>
            <person name="Benocci T."/>
            <person name="Braus-Stromeyer S.A."/>
            <person name="Caldana C."/>
            <person name="Canovas D."/>
            <person name="Cerqueira G.C."/>
            <person name="Chen F."/>
            <person name="Chen W."/>
            <person name="Choi C."/>
            <person name="Clum A."/>
            <person name="Dos Santos R.A."/>
            <person name="Damasio A.R."/>
            <person name="Diallinas G."/>
            <person name="Emri T."/>
            <person name="Fekete E."/>
            <person name="Flipphi M."/>
            <person name="Freyberg S."/>
            <person name="Gallo A."/>
            <person name="Gournas C."/>
            <person name="Habgood R."/>
            <person name="Hainaut M."/>
            <person name="Harispe M.L."/>
            <person name="Henrissat B."/>
            <person name="Hilden K.S."/>
            <person name="Hope R."/>
            <person name="Hossain A."/>
            <person name="Karabika E."/>
            <person name="Karaffa L."/>
            <person name="Karanyi Z."/>
            <person name="Krasevec N."/>
            <person name="Kuo A."/>
            <person name="Kusch H."/>
            <person name="LaButti K."/>
            <person name="Lagendijk E.L."/>
            <person name="Lapidus A."/>
            <person name="Levasseur A."/>
            <person name="Lindquist E."/>
            <person name="Lipzen A."/>
            <person name="Logrieco A.F."/>
            <person name="MacCabe A."/>
            <person name="Maekelae M.R."/>
            <person name="Malavazi I."/>
            <person name="Melin P."/>
            <person name="Meyer V."/>
            <person name="Mielnichuk N."/>
            <person name="Miskei M."/>
            <person name="Molnar A.P."/>
            <person name="Mule G."/>
            <person name="Ngan C.Y."/>
            <person name="Orejas M."/>
            <person name="Orosz E."/>
            <person name="Ouedraogo J.P."/>
            <person name="Overkamp K.M."/>
            <person name="Park H.-S."/>
            <person name="Perrone G."/>
            <person name="Piumi F."/>
            <person name="Punt P.J."/>
            <person name="Ram A.F."/>
            <person name="Ramon A."/>
            <person name="Rauscher S."/>
            <person name="Record E."/>
            <person name="Riano-Pachon D.M."/>
            <person name="Robert V."/>
            <person name="Roehrig J."/>
            <person name="Ruller R."/>
            <person name="Salamov A."/>
            <person name="Salih N.S."/>
            <person name="Samson R.A."/>
            <person name="Sandor E."/>
            <person name="Sanguinetti M."/>
            <person name="Schuetze T."/>
            <person name="Sepcic K."/>
            <person name="Shelest E."/>
            <person name="Sherlock G."/>
            <person name="Sophianopoulou V."/>
            <person name="Squina F.M."/>
            <person name="Sun H."/>
            <person name="Susca A."/>
            <person name="Todd R.B."/>
            <person name="Tsang A."/>
            <person name="Unkles S.E."/>
            <person name="van de Wiele N."/>
            <person name="van Rossen-Uffink D."/>
            <person name="Oliveira J.V."/>
            <person name="Vesth T.C."/>
            <person name="Visser J."/>
            <person name="Yu J.-H."/>
            <person name="Zhou M."/>
            <person name="Andersen M.R."/>
            <person name="Archer D.B."/>
            <person name="Baker S.E."/>
            <person name="Benoit I."/>
            <person name="Brakhage A.A."/>
            <person name="Braus G.H."/>
            <person name="Fischer R."/>
            <person name="Frisvad J.C."/>
            <person name="Goldman G.H."/>
            <person name="Houbraken J."/>
            <person name="Oakley B."/>
            <person name="Pocsi I."/>
            <person name="Scazzocchio C."/>
            <person name="Seiboth B."/>
            <person name="vanKuyk P.A."/>
            <person name="Wortman J."/>
            <person name="Dyer P.S."/>
            <person name="Grigoriev I.V."/>
        </authorList>
    </citation>
    <scope>NUCLEOTIDE SEQUENCE [LARGE SCALE GENOMIC DNA]</scope>
    <source>
        <strain evidence="7">CBS 506.65</strain>
    </source>
</reference>
<dbReference type="GO" id="GO:0005634">
    <property type="term" value="C:nucleus"/>
    <property type="evidence" value="ECO:0007669"/>
    <property type="project" value="TreeGrafter"/>
</dbReference>
<dbReference type="VEuPathDB" id="FungiDB:ASPZODRAFT_131130"/>
<protein>
    <recommendedName>
        <fullName evidence="8">BAG domain-containing protein</fullName>
    </recommendedName>
</protein>
<dbReference type="Proteomes" id="UP000184188">
    <property type="component" value="Unassembled WGS sequence"/>
</dbReference>
<evidence type="ECO:0000256" key="2">
    <source>
        <dbReference type="SAM" id="MobiDB-lite"/>
    </source>
</evidence>
<dbReference type="InterPro" id="IPR003103">
    <property type="entry name" value="BAG_domain"/>
</dbReference>
<dbReference type="GO" id="GO:0050821">
    <property type="term" value="P:protein stabilization"/>
    <property type="evidence" value="ECO:0007669"/>
    <property type="project" value="TreeGrafter"/>
</dbReference>
<dbReference type="InterPro" id="IPR039773">
    <property type="entry name" value="BAG_chaperone_regulator"/>
</dbReference>
<dbReference type="AlphaFoldDB" id="A0A1L9SKK5"/>
<evidence type="ECO:0000313" key="7">
    <source>
        <dbReference type="Proteomes" id="UP000184188"/>
    </source>
</evidence>
<dbReference type="GeneID" id="34609140"/>
<gene>
    <name evidence="6" type="ORF">ASPZODRAFT_131130</name>
</gene>
<proteinExistence type="predicted"/>
<dbReference type="GO" id="GO:0000774">
    <property type="term" value="F:adenyl-nucleotide exchange factor activity"/>
    <property type="evidence" value="ECO:0007669"/>
    <property type="project" value="TreeGrafter"/>
</dbReference>
<feature type="region of interest" description="Disordered" evidence="2">
    <location>
        <begin position="214"/>
        <end position="305"/>
    </location>
</feature>
<feature type="compositionally biased region" description="Low complexity" evidence="2">
    <location>
        <begin position="283"/>
        <end position="293"/>
    </location>
</feature>
<evidence type="ECO:0000259" key="4">
    <source>
        <dbReference type="PROSITE" id="PS50053"/>
    </source>
</evidence>
<feature type="compositionally biased region" description="Basic residues" evidence="2">
    <location>
        <begin position="241"/>
        <end position="258"/>
    </location>
</feature>
<dbReference type="SUPFAM" id="SSF54236">
    <property type="entry name" value="Ubiquitin-like"/>
    <property type="match status" value="1"/>
</dbReference>
<dbReference type="PANTHER" id="PTHR12329">
    <property type="entry name" value="BCL2-ASSOCIATED ATHANOGENE"/>
    <property type="match status" value="1"/>
</dbReference>
<dbReference type="GO" id="GO:0051087">
    <property type="term" value="F:protein-folding chaperone binding"/>
    <property type="evidence" value="ECO:0007669"/>
    <property type="project" value="InterPro"/>
</dbReference>
<dbReference type="GO" id="GO:0005829">
    <property type="term" value="C:cytosol"/>
    <property type="evidence" value="ECO:0007669"/>
    <property type="project" value="TreeGrafter"/>
</dbReference>
<dbReference type="InterPro" id="IPR029071">
    <property type="entry name" value="Ubiquitin-like_domsf"/>
</dbReference>
<name>A0A1L9SKK5_9EURO</name>
<dbReference type="RefSeq" id="XP_022582104.1">
    <property type="nucleotide sequence ID" value="XM_022722675.1"/>
</dbReference>
<dbReference type="Gene3D" id="3.10.20.90">
    <property type="entry name" value="Phosphatidylinositol 3-kinase Catalytic Subunit, Chain A, domain 1"/>
    <property type="match status" value="1"/>
</dbReference>
<accession>A0A1L9SKK5</accession>
<feature type="domain" description="BAG" evidence="5">
    <location>
        <begin position="325"/>
        <end position="390"/>
    </location>
</feature>
<dbReference type="PANTHER" id="PTHR12329:SF16">
    <property type="entry name" value="BAG FAMILY MOLECULAR CHAPERONE REGULATOR 1"/>
    <property type="match status" value="1"/>
</dbReference>
<evidence type="ECO:0000256" key="1">
    <source>
        <dbReference type="ARBA" id="ARBA00023186"/>
    </source>
</evidence>
<sequence length="395" mass="42593">MSLLPSRWAQSSLGEKCALYLESVAGYIPVSLSRLLLSDGHAVGRSGRPIHDYGFITAALLLPILLLLAIVFTMSWRAPFNFLRRPSFPVHSNQHHHAPPQVHDSDFSYITPDETARRPAAAGGGPGSDAEPDILLLKHLGVTYPLHFPAYAIDDGELTVGELRQLAAQTMKAATAGQIKLLYKGKLLKDDARPCKAEGLKQQSEVLCVVSGVQAPSDEDSEGSEARSRMVEEEPKTSKDKKNKKKNKGKGKSKGKGKTHPEESAAAAGGLDPNSLAPPMDQRPSSSGRSGAPSPAPSLNSLGGPREQVAGLAAYFRGVLLPPCEKYIQSPPTEAKARDFEHKKLSETIMMQVMLKADEIDPNGDDQVRSARRALIKEVQSILSQLDSASMRPSI</sequence>
<feature type="transmembrane region" description="Helical" evidence="3">
    <location>
        <begin position="53"/>
        <end position="76"/>
    </location>
</feature>
<dbReference type="PROSITE" id="PS50053">
    <property type="entry name" value="UBIQUITIN_2"/>
    <property type="match status" value="1"/>
</dbReference>
<keyword evidence="3" id="KW-0812">Transmembrane</keyword>
<dbReference type="SMART" id="SM00264">
    <property type="entry name" value="BAG"/>
    <property type="match status" value="1"/>
</dbReference>
<keyword evidence="3" id="KW-1133">Transmembrane helix</keyword>
<dbReference type="Pfam" id="PF02179">
    <property type="entry name" value="BAG"/>
    <property type="match status" value="1"/>
</dbReference>